<dbReference type="GO" id="GO:1990904">
    <property type="term" value="C:ribonucleoprotein complex"/>
    <property type="evidence" value="ECO:0007669"/>
    <property type="project" value="UniProtKB-KW"/>
</dbReference>
<dbReference type="FunFam" id="2.40.50.140:FF:000103">
    <property type="entry name" value="protein RRP5 homolog"/>
    <property type="match status" value="1"/>
</dbReference>
<dbReference type="Gene3D" id="2.40.50.140">
    <property type="entry name" value="Nucleic acid-binding proteins"/>
    <property type="match status" value="4"/>
</dbReference>
<dbReference type="eggNOG" id="COG0539">
    <property type="taxonomic scope" value="Bacteria"/>
</dbReference>
<sequence length="382" mass="41578">MEENLTMADLMAEVDKSMTRIYRGQILPAKVALVGEQGVIVNIGYHADGLIPWQEVAYDEIDRTSIKEDDTFDVYVMKVDDGEGNVLVSKRRAEAETAIEEIQELFEKKATFTVHVKEVVKGGVVAPIKGLRGFIPGSQLTNTYVADLAAFVGKDIEVEIIEFVPKSKKLVLSGKRIATEKAQAEKTQKLAALVEGEKVSGTVTKLMPYGAFVDLGGVEGLVHNTDLSWVRIKHPSDVVKEGDKVDVIISSVDQSTGKIALSLKDMTTDPWLLAVSNFEVGDVVPAKVTRFASFGAFAAIADGLEGLIHISQISEKRINKPEEALEIGQEVQAKIVTIDKEAKKIGLSLKELEAAKMDEEISEYMTSGDEKVTLGDVLGSEL</sequence>
<feature type="domain" description="S1 motif" evidence="5">
    <location>
        <begin position="24"/>
        <end position="91"/>
    </location>
</feature>
<dbReference type="HOGENOM" id="CLU_015805_4_0_9"/>
<dbReference type="AlphaFoldDB" id="F2JP30"/>
<dbReference type="CDD" id="cd05687">
    <property type="entry name" value="S1_RPS1_repeat_ec1_hs1"/>
    <property type="match status" value="1"/>
</dbReference>
<comment type="similarity">
    <text evidence="1">Belongs to the bacterial ribosomal protein bS1 family.</text>
</comment>
<dbReference type="PROSITE" id="PS50126">
    <property type="entry name" value="S1"/>
    <property type="match status" value="4"/>
</dbReference>
<dbReference type="KEGG" id="cle:Clole_1925"/>
<name>F2JP30_CELLD</name>
<dbReference type="InterPro" id="IPR035104">
    <property type="entry name" value="Ribosomal_protein_S1-like"/>
</dbReference>
<organism evidence="6 7">
    <name type="scientific">Cellulosilyticum lentocellum (strain ATCC 49066 / DSM 5427 / NCIMB 11756 / RHM5)</name>
    <name type="common">Clostridium lentocellum</name>
    <dbReference type="NCBI Taxonomy" id="642492"/>
    <lineage>
        <taxon>Bacteria</taxon>
        <taxon>Bacillati</taxon>
        <taxon>Bacillota</taxon>
        <taxon>Clostridia</taxon>
        <taxon>Lachnospirales</taxon>
        <taxon>Cellulosilyticaceae</taxon>
        <taxon>Cellulosilyticum</taxon>
    </lineage>
</organism>
<dbReference type="InterPro" id="IPR012340">
    <property type="entry name" value="NA-bd_OB-fold"/>
</dbReference>
<dbReference type="GO" id="GO:0005737">
    <property type="term" value="C:cytoplasm"/>
    <property type="evidence" value="ECO:0007669"/>
    <property type="project" value="UniProtKB-ARBA"/>
</dbReference>
<dbReference type="CDD" id="cd04465">
    <property type="entry name" value="S1_RPS1_repeat_ec2_hs2"/>
    <property type="match status" value="1"/>
</dbReference>
<reference evidence="6 7" key="1">
    <citation type="journal article" date="2011" name="J. Bacteriol.">
        <title>Complete genome sequence of the cellulose-degrading bacterium Cellulosilyticum lentocellum.</title>
        <authorList>
            <consortium name="US DOE Joint Genome Institute"/>
            <person name="Miller D.A."/>
            <person name="Suen G."/>
            <person name="Bruce D."/>
            <person name="Copeland A."/>
            <person name="Cheng J.F."/>
            <person name="Detter C."/>
            <person name="Goodwin L.A."/>
            <person name="Han C.S."/>
            <person name="Hauser L.J."/>
            <person name="Land M.L."/>
            <person name="Lapidus A."/>
            <person name="Lucas S."/>
            <person name="Meincke L."/>
            <person name="Pitluck S."/>
            <person name="Tapia R."/>
            <person name="Teshima H."/>
            <person name="Woyke T."/>
            <person name="Fox B.G."/>
            <person name="Angert E.R."/>
            <person name="Currie C.R."/>
        </authorList>
    </citation>
    <scope>NUCLEOTIDE SEQUENCE [LARGE SCALE GENOMIC DNA]</scope>
    <source>
        <strain evidence="7">ATCC 49066 / DSM 5427 / NCIMB 11756 / RHM5</strain>
    </source>
</reference>
<dbReference type="GO" id="GO:0003729">
    <property type="term" value="F:mRNA binding"/>
    <property type="evidence" value="ECO:0007669"/>
    <property type="project" value="TreeGrafter"/>
</dbReference>
<evidence type="ECO:0000313" key="7">
    <source>
        <dbReference type="Proteomes" id="UP000008467"/>
    </source>
</evidence>
<dbReference type="EMBL" id="CP002582">
    <property type="protein sequence ID" value="ADZ83644.1"/>
    <property type="molecule type" value="Genomic_DNA"/>
</dbReference>
<dbReference type="PANTHER" id="PTHR10724:SF7">
    <property type="entry name" value="SMALL RIBOSOMAL SUBUNIT PROTEIN BS1C"/>
    <property type="match status" value="1"/>
</dbReference>
<dbReference type="SMART" id="SM00316">
    <property type="entry name" value="S1"/>
    <property type="match status" value="4"/>
</dbReference>
<evidence type="ECO:0000313" key="6">
    <source>
        <dbReference type="EMBL" id="ADZ83644.1"/>
    </source>
</evidence>
<dbReference type="InterPro" id="IPR003029">
    <property type="entry name" value="S1_domain"/>
</dbReference>
<evidence type="ECO:0000256" key="3">
    <source>
        <dbReference type="ARBA" id="ARBA00023274"/>
    </source>
</evidence>
<dbReference type="FunFam" id="2.40.50.140:FF:000051">
    <property type="entry name" value="RNA-binding transcriptional accessory protein"/>
    <property type="match status" value="1"/>
</dbReference>
<dbReference type="RefSeq" id="WP_013656939.1">
    <property type="nucleotide sequence ID" value="NC_015275.1"/>
</dbReference>
<evidence type="ECO:0000256" key="2">
    <source>
        <dbReference type="ARBA" id="ARBA00022980"/>
    </source>
</evidence>
<feature type="domain" description="S1 motif" evidence="5">
    <location>
        <begin position="109"/>
        <end position="175"/>
    </location>
</feature>
<dbReference type="SUPFAM" id="SSF50249">
    <property type="entry name" value="Nucleic acid-binding proteins"/>
    <property type="match status" value="4"/>
</dbReference>
<dbReference type="GO" id="GO:0006412">
    <property type="term" value="P:translation"/>
    <property type="evidence" value="ECO:0007669"/>
    <property type="project" value="TreeGrafter"/>
</dbReference>
<proteinExistence type="inferred from homology"/>
<gene>
    <name evidence="6" type="ordered locus">Clole_1925</name>
</gene>
<dbReference type="CDD" id="cd05688">
    <property type="entry name" value="S1_RPS1_repeat_ec3"/>
    <property type="match status" value="1"/>
</dbReference>
<accession>F2JP30</accession>
<feature type="domain" description="S1 motif" evidence="5">
    <location>
        <begin position="196"/>
        <end position="264"/>
    </location>
</feature>
<dbReference type="PANTHER" id="PTHR10724">
    <property type="entry name" value="30S RIBOSOMAL PROTEIN S1"/>
    <property type="match status" value="1"/>
</dbReference>
<comment type="function">
    <text evidence="4">Binds mRNA; thus facilitating recognition of the initiation point. It is needed to translate mRNA with a short Shine-Dalgarno (SD) purine-rich sequence.</text>
</comment>
<dbReference type="PRINTS" id="PR00681">
    <property type="entry name" value="RIBOSOMALS1"/>
</dbReference>
<feature type="domain" description="S1 motif" evidence="5">
    <location>
        <begin position="281"/>
        <end position="350"/>
    </location>
</feature>
<dbReference type="STRING" id="642492.Clole_1925"/>
<dbReference type="Proteomes" id="UP000008467">
    <property type="component" value="Chromosome"/>
</dbReference>
<keyword evidence="2" id="KW-0689">Ribosomal protein</keyword>
<keyword evidence="7" id="KW-1185">Reference proteome</keyword>
<dbReference type="GO" id="GO:0005840">
    <property type="term" value="C:ribosome"/>
    <property type="evidence" value="ECO:0007669"/>
    <property type="project" value="UniProtKB-KW"/>
</dbReference>
<evidence type="ECO:0000256" key="1">
    <source>
        <dbReference type="ARBA" id="ARBA00006767"/>
    </source>
</evidence>
<dbReference type="GO" id="GO:0003735">
    <property type="term" value="F:structural constituent of ribosome"/>
    <property type="evidence" value="ECO:0007669"/>
    <property type="project" value="TreeGrafter"/>
</dbReference>
<dbReference type="NCBIfam" id="NF005208">
    <property type="entry name" value="PRK06676.1"/>
    <property type="match status" value="1"/>
</dbReference>
<evidence type="ECO:0000259" key="5">
    <source>
        <dbReference type="PROSITE" id="PS50126"/>
    </source>
</evidence>
<evidence type="ECO:0000256" key="4">
    <source>
        <dbReference type="ARBA" id="ARBA00025604"/>
    </source>
</evidence>
<keyword evidence="3" id="KW-0687">Ribonucleoprotein</keyword>
<dbReference type="InterPro" id="IPR050437">
    <property type="entry name" value="Ribos_protein_bS1-like"/>
</dbReference>
<protein>
    <submittedName>
        <fullName evidence="6">RNA binding S1 domain protein</fullName>
    </submittedName>
</protein>
<dbReference type="Pfam" id="PF00575">
    <property type="entry name" value="S1"/>
    <property type="match status" value="4"/>
</dbReference>